<dbReference type="AlphaFoldDB" id="A0A7W5AJR7"/>
<evidence type="ECO:0000313" key="3">
    <source>
        <dbReference type="Proteomes" id="UP000590749"/>
    </source>
</evidence>
<gene>
    <name evidence="2" type="ORF">FHR83_004694</name>
</gene>
<accession>A0A7W5AJR7</accession>
<feature type="compositionally biased region" description="Pro residues" evidence="1">
    <location>
        <begin position="117"/>
        <end position="126"/>
    </location>
</feature>
<comment type="caution">
    <text evidence="2">The sequence shown here is derived from an EMBL/GenBank/DDBJ whole genome shotgun (WGS) entry which is preliminary data.</text>
</comment>
<feature type="region of interest" description="Disordered" evidence="1">
    <location>
        <begin position="71"/>
        <end position="180"/>
    </location>
</feature>
<proteinExistence type="predicted"/>
<protein>
    <submittedName>
        <fullName evidence="2">Uncharacterized protein</fullName>
    </submittedName>
</protein>
<sequence length="258" mass="27791">MEHPCRWSCLPAAGGRDAGRAFGWPRRHPDSPAISVDCGLRADLDSWSSSGGRSPPMIYFPWKTLGYRLHPDGHDRARSRRSATIAQDSHRRSRTARTAGGTGRNPATRAGPDTPTATPPGTPTATPPRHAHHRRRPRPRWSPPTPPAADDQKPTKTAGEPHFRYARPRPTQPGARGRACEGGWPHTEGTVCAAAAVVGRVGGRDAAIVCARPSQDGAGGDDPSRVERRLAYRRDFDPDRTGLRALPAGEIGLSRMAG</sequence>
<feature type="compositionally biased region" description="Low complexity" evidence="1">
    <location>
        <begin position="96"/>
        <end position="116"/>
    </location>
</feature>
<keyword evidence="3" id="KW-1185">Reference proteome</keyword>
<reference evidence="2 3" key="1">
    <citation type="submission" date="2020-08" db="EMBL/GenBank/DDBJ databases">
        <title>Genomic Encyclopedia of Type Strains, Phase III (KMG-III): the genomes of soil and plant-associated and newly described type strains.</title>
        <authorList>
            <person name="Whitman W."/>
        </authorList>
    </citation>
    <scope>NUCLEOTIDE SEQUENCE [LARGE SCALE GENOMIC DNA]</scope>
    <source>
        <strain evidence="2 3">CECT 3287</strain>
    </source>
</reference>
<dbReference type="Proteomes" id="UP000590749">
    <property type="component" value="Unassembled WGS sequence"/>
</dbReference>
<evidence type="ECO:0000256" key="1">
    <source>
        <dbReference type="SAM" id="MobiDB-lite"/>
    </source>
</evidence>
<evidence type="ECO:0000313" key="2">
    <source>
        <dbReference type="EMBL" id="MBB3097019.1"/>
    </source>
</evidence>
<feature type="compositionally biased region" description="Basic and acidic residues" evidence="1">
    <location>
        <begin position="150"/>
        <end position="163"/>
    </location>
</feature>
<feature type="compositionally biased region" description="Basic residues" evidence="1">
    <location>
        <begin position="129"/>
        <end position="139"/>
    </location>
</feature>
<organism evidence="2 3">
    <name type="scientific">Actinoplanes campanulatus</name>
    <dbReference type="NCBI Taxonomy" id="113559"/>
    <lineage>
        <taxon>Bacteria</taxon>
        <taxon>Bacillati</taxon>
        <taxon>Actinomycetota</taxon>
        <taxon>Actinomycetes</taxon>
        <taxon>Micromonosporales</taxon>
        <taxon>Micromonosporaceae</taxon>
        <taxon>Actinoplanes</taxon>
    </lineage>
</organism>
<dbReference type="EMBL" id="JACHXF010000010">
    <property type="protein sequence ID" value="MBB3097019.1"/>
    <property type="molecule type" value="Genomic_DNA"/>
</dbReference>
<feature type="region of interest" description="Disordered" evidence="1">
    <location>
        <begin position="237"/>
        <end position="258"/>
    </location>
</feature>
<name>A0A7W5AJR7_9ACTN</name>